<dbReference type="PATRIC" id="fig|1300341.3.peg.1136"/>
<proteinExistence type="predicted"/>
<dbReference type="PANTHER" id="PTHR34220:SF7">
    <property type="entry name" value="SENSOR HISTIDINE KINASE YPDA"/>
    <property type="match status" value="1"/>
</dbReference>
<gene>
    <name evidence="3" type="ORF">I595_921</name>
</gene>
<dbReference type="GO" id="GO:0016020">
    <property type="term" value="C:membrane"/>
    <property type="evidence" value="ECO:0007669"/>
    <property type="project" value="InterPro"/>
</dbReference>
<name>A0A0P7A6W4_9FLAO</name>
<evidence type="ECO:0000259" key="2">
    <source>
        <dbReference type="Pfam" id="PF06580"/>
    </source>
</evidence>
<dbReference type="AlphaFoldDB" id="A0A0P7A6W4"/>
<evidence type="ECO:0000256" key="1">
    <source>
        <dbReference type="SAM" id="Phobius"/>
    </source>
</evidence>
<dbReference type="RefSeq" id="WP_054558158.1">
    <property type="nucleotide sequence ID" value="NZ_LDJX01000002.1"/>
</dbReference>
<evidence type="ECO:0000313" key="4">
    <source>
        <dbReference type="Proteomes" id="UP000050280"/>
    </source>
</evidence>
<sequence length="351" mass="40274">MRPRNKNILFWVLQLVGWSVLDATIFIVPLGFSKTYLFFSFMVSTVFGIAVTFGYRWYLKQYVGLEFDQKRKYIRLLLAFIATCGLYFMLIFTAEHFYDAYIGRTAEEKAFIKENFNYALAFANAAFTMLCWTVLYFVINFSIRANKNSLERLELNSTLREAQLNTLKGQVNPHFMFNSLNNIRGLMLEDVPKSKEMITKLSEMLEFSMTKNSVDSITVKEELEMVRNYVGLSKIQMEERLKYDEDIDPECLRLKIPPMVIQLLVENAAKHGISKLKEGGVIRLQITKSAQTMSILVSNTGKLLMAKDTTQLGLANIRKRLSLLYGPKAVFKLEEIADHTVGASIQIPLIP</sequence>
<keyword evidence="1" id="KW-0472">Membrane</keyword>
<dbReference type="STRING" id="1300341.I595_921"/>
<dbReference type="Proteomes" id="UP000050280">
    <property type="component" value="Unassembled WGS sequence"/>
</dbReference>
<dbReference type="OrthoDB" id="9809908at2"/>
<dbReference type="GO" id="GO:0000155">
    <property type="term" value="F:phosphorelay sensor kinase activity"/>
    <property type="evidence" value="ECO:0007669"/>
    <property type="project" value="InterPro"/>
</dbReference>
<dbReference type="Pfam" id="PF06580">
    <property type="entry name" value="His_kinase"/>
    <property type="match status" value="1"/>
</dbReference>
<reference evidence="3 4" key="1">
    <citation type="submission" date="2015-09" db="EMBL/GenBank/DDBJ databases">
        <title>Genome sequence of the marine flavobacterium Croceitalea dokdonensis DOKDO 023 that contains proton- and sodium-pumping rhodopsins.</title>
        <authorList>
            <person name="Kwon S.-K."/>
            <person name="Lee H.K."/>
            <person name="Kwak M.-J."/>
            <person name="Kim J.F."/>
        </authorList>
    </citation>
    <scope>NUCLEOTIDE SEQUENCE [LARGE SCALE GENOMIC DNA]</scope>
    <source>
        <strain evidence="3 4">DOKDO 023</strain>
    </source>
</reference>
<evidence type="ECO:0000313" key="3">
    <source>
        <dbReference type="EMBL" id="KPM32503.1"/>
    </source>
</evidence>
<dbReference type="Gene3D" id="3.30.565.10">
    <property type="entry name" value="Histidine kinase-like ATPase, C-terminal domain"/>
    <property type="match status" value="1"/>
</dbReference>
<feature type="domain" description="Signal transduction histidine kinase internal region" evidence="2">
    <location>
        <begin position="162"/>
        <end position="241"/>
    </location>
</feature>
<keyword evidence="4" id="KW-1185">Reference proteome</keyword>
<feature type="transmembrane region" description="Helical" evidence="1">
    <location>
        <begin position="118"/>
        <end position="139"/>
    </location>
</feature>
<feature type="transmembrane region" description="Helical" evidence="1">
    <location>
        <begin position="76"/>
        <end position="98"/>
    </location>
</feature>
<dbReference type="InterPro" id="IPR050640">
    <property type="entry name" value="Bact_2-comp_sensor_kinase"/>
</dbReference>
<accession>A0A0P7A6W4</accession>
<keyword evidence="1" id="KW-1133">Transmembrane helix</keyword>
<dbReference type="InterPro" id="IPR036890">
    <property type="entry name" value="HATPase_C_sf"/>
</dbReference>
<protein>
    <submittedName>
        <fullName evidence="3">Signal transduction histidine kinase, LytS</fullName>
    </submittedName>
</protein>
<comment type="caution">
    <text evidence="3">The sequence shown here is derived from an EMBL/GenBank/DDBJ whole genome shotgun (WGS) entry which is preliminary data.</text>
</comment>
<dbReference type="EMBL" id="LDJX01000002">
    <property type="protein sequence ID" value="KPM32503.1"/>
    <property type="molecule type" value="Genomic_DNA"/>
</dbReference>
<keyword evidence="1" id="KW-0812">Transmembrane</keyword>
<feature type="transmembrane region" description="Helical" evidence="1">
    <location>
        <begin position="7"/>
        <end position="30"/>
    </location>
</feature>
<dbReference type="SUPFAM" id="SSF55874">
    <property type="entry name" value="ATPase domain of HSP90 chaperone/DNA topoisomerase II/histidine kinase"/>
    <property type="match status" value="1"/>
</dbReference>
<organism evidence="3 4">
    <name type="scientific">Croceitalea dokdonensis DOKDO 023</name>
    <dbReference type="NCBI Taxonomy" id="1300341"/>
    <lineage>
        <taxon>Bacteria</taxon>
        <taxon>Pseudomonadati</taxon>
        <taxon>Bacteroidota</taxon>
        <taxon>Flavobacteriia</taxon>
        <taxon>Flavobacteriales</taxon>
        <taxon>Flavobacteriaceae</taxon>
        <taxon>Croceitalea</taxon>
    </lineage>
</organism>
<dbReference type="InterPro" id="IPR010559">
    <property type="entry name" value="Sig_transdc_His_kin_internal"/>
</dbReference>
<feature type="transmembrane region" description="Helical" evidence="1">
    <location>
        <begin position="36"/>
        <end position="55"/>
    </location>
</feature>
<dbReference type="PANTHER" id="PTHR34220">
    <property type="entry name" value="SENSOR HISTIDINE KINASE YPDA"/>
    <property type="match status" value="1"/>
</dbReference>
<keyword evidence="3" id="KW-0808">Transferase</keyword>
<keyword evidence="3" id="KW-0418">Kinase</keyword>